<evidence type="ECO:0000313" key="2">
    <source>
        <dbReference type="EMBL" id="ALN58995.1"/>
    </source>
</evidence>
<gene>
    <name evidence="2" type="ORF">GLE_3651</name>
</gene>
<reference evidence="2 3" key="1">
    <citation type="submission" date="2015-11" db="EMBL/GenBank/DDBJ databases">
        <title>Genome sequences of Lysobacter enzymogenes strain C3 and Lysobacter antibioticus ATCC 29479.</title>
        <authorList>
            <person name="Kobayashi D.Y."/>
        </authorList>
    </citation>
    <scope>NUCLEOTIDE SEQUENCE [LARGE SCALE GENOMIC DNA]</scope>
    <source>
        <strain evidence="2 3">C3</strain>
    </source>
</reference>
<proteinExistence type="predicted"/>
<feature type="compositionally biased region" description="Polar residues" evidence="1">
    <location>
        <begin position="1"/>
        <end position="21"/>
    </location>
</feature>
<name>A0A0S2DKG5_LYSEN</name>
<feature type="region of interest" description="Disordered" evidence="1">
    <location>
        <begin position="1"/>
        <end position="68"/>
    </location>
</feature>
<organism evidence="2 3">
    <name type="scientific">Lysobacter enzymogenes</name>
    <dbReference type="NCBI Taxonomy" id="69"/>
    <lineage>
        <taxon>Bacteria</taxon>
        <taxon>Pseudomonadati</taxon>
        <taxon>Pseudomonadota</taxon>
        <taxon>Gammaproteobacteria</taxon>
        <taxon>Lysobacterales</taxon>
        <taxon>Lysobacteraceae</taxon>
        <taxon>Lysobacter</taxon>
    </lineage>
</organism>
<dbReference type="Proteomes" id="UP000061569">
    <property type="component" value="Chromosome"/>
</dbReference>
<dbReference type="AlphaFoldDB" id="A0A0S2DKG5"/>
<dbReference type="KEGG" id="lez:GLE_3651"/>
<sequence>MTSHESNPPTRSRTRDGSQTGRIRRGSANAVGAGPASGSADGNAAAHADMPGDPTADLAIAGPAARTR</sequence>
<dbReference type="EMBL" id="CP013140">
    <property type="protein sequence ID" value="ALN58995.1"/>
    <property type="molecule type" value="Genomic_DNA"/>
</dbReference>
<protein>
    <submittedName>
        <fullName evidence="2">Uncharacterized protein</fullName>
    </submittedName>
</protein>
<evidence type="ECO:0000313" key="3">
    <source>
        <dbReference type="Proteomes" id="UP000061569"/>
    </source>
</evidence>
<dbReference type="STRING" id="69.GLE_3651"/>
<evidence type="ECO:0000256" key="1">
    <source>
        <dbReference type="SAM" id="MobiDB-lite"/>
    </source>
</evidence>
<dbReference type="PATRIC" id="fig|69.6.peg.3595"/>
<accession>A0A0S2DKG5</accession>